<feature type="domain" description="CBM6" evidence="6">
    <location>
        <begin position="303"/>
        <end position="425"/>
    </location>
</feature>
<comment type="similarity">
    <text evidence="1">Belongs to the glycosyl hydrolase 27 family.</text>
</comment>
<name>A0A3D9IJF2_9BACL</name>
<evidence type="ECO:0000256" key="4">
    <source>
        <dbReference type="ARBA" id="ARBA00023295"/>
    </source>
</evidence>
<dbReference type="Gene3D" id="2.60.40.1180">
    <property type="entry name" value="Golgi alpha-mannosidase II"/>
    <property type="match status" value="1"/>
</dbReference>
<protein>
    <submittedName>
        <fullName evidence="7">Carbohydrate binding protein with CBM6 domain</fullName>
    </submittedName>
</protein>
<gene>
    <name evidence="7" type="ORF">DFP95_105264</name>
</gene>
<feature type="domain" description="CBM6" evidence="6">
    <location>
        <begin position="177"/>
        <end position="299"/>
    </location>
</feature>
<evidence type="ECO:0000256" key="3">
    <source>
        <dbReference type="ARBA" id="ARBA00022801"/>
    </source>
</evidence>
<dbReference type="Gene3D" id="3.20.20.70">
    <property type="entry name" value="Aldolase class I"/>
    <property type="match status" value="1"/>
</dbReference>
<accession>A0A3D9IJF2</accession>
<reference evidence="7 8" key="1">
    <citation type="submission" date="2018-07" db="EMBL/GenBank/DDBJ databases">
        <title>Genomic Encyclopedia of Type Strains, Phase III (KMG-III): the genomes of soil and plant-associated and newly described type strains.</title>
        <authorList>
            <person name="Whitman W."/>
        </authorList>
    </citation>
    <scope>NUCLEOTIDE SEQUENCE [LARGE SCALE GENOMIC DNA]</scope>
    <source>
        <strain evidence="7 8">CECT 8236</strain>
    </source>
</reference>
<dbReference type="InterPro" id="IPR002241">
    <property type="entry name" value="Glyco_hydro_27"/>
</dbReference>
<dbReference type="InterPro" id="IPR041233">
    <property type="entry name" value="Melibiase_C"/>
</dbReference>
<evidence type="ECO:0000256" key="1">
    <source>
        <dbReference type="ARBA" id="ARBA00009743"/>
    </source>
</evidence>
<dbReference type="InterPro" id="IPR008979">
    <property type="entry name" value="Galactose-bd-like_sf"/>
</dbReference>
<organism evidence="7 8">
    <name type="scientific">Cohnella lupini</name>
    <dbReference type="NCBI Taxonomy" id="1294267"/>
    <lineage>
        <taxon>Bacteria</taxon>
        <taxon>Bacillati</taxon>
        <taxon>Bacillota</taxon>
        <taxon>Bacilli</taxon>
        <taxon>Bacillales</taxon>
        <taxon>Paenibacillaceae</taxon>
        <taxon>Cohnella</taxon>
    </lineage>
</organism>
<keyword evidence="3" id="KW-0378">Hydrolase</keyword>
<feature type="signal peptide" evidence="5">
    <location>
        <begin position="1"/>
        <end position="23"/>
    </location>
</feature>
<dbReference type="SUPFAM" id="SSF51011">
    <property type="entry name" value="Glycosyl hydrolase domain"/>
    <property type="match status" value="1"/>
</dbReference>
<comment type="caution">
    <text evidence="7">The sequence shown here is derived from an EMBL/GenBank/DDBJ whole genome shotgun (WGS) entry which is preliminary data.</text>
</comment>
<feature type="domain" description="CBM6" evidence="6">
    <location>
        <begin position="51"/>
        <end position="173"/>
    </location>
</feature>
<dbReference type="Proteomes" id="UP000256869">
    <property type="component" value="Unassembled WGS sequence"/>
</dbReference>
<evidence type="ECO:0000256" key="5">
    <source>
        <dbReference type="SAM" id="SignalP"/>
    </source>
</evidence>
<evidence type="ECO:0000313" key="7">
    <source>
        <dbReference type="EMBL" id="RED61835.1"/>
    </source>
</evidence>
<sequence>MKTLSRIVVICLTAGCISLGIGAAPHSSADPSVTGASPQQVEQAVADDAPVSYEAEAVSNALTGNASASDCATCSGGKKIGGLYQGSSLRFVDITVPAGGQYDVMFTYLSGDPRGADIRVNEGSPVHYEFDKTADWDTPGTKTIRMTLAQGSNAIEISDGGGYAPDFDRIEIKPAKEGYEAEAAGNVLTGNAEVGDCGSCSGGKKVGNLYQGASLQFNHISAQDTGAYQMTVYYISGDPRSADITVNDGISQHIDFEKTVDWDTVGSMTMTVALNKGENTILFADGGQYSPDIDRIVIAPLESGYEAESSVNALVGNAKVAECGSCSGGMKVGNLYQGASLQFNGIQVPAAGSYTVTVHYISGDARAADVSVNGSVYQNILFPATADWNTTGTYSFAASLNAGNNTILFTDGGGYSPDIDKIVVTVNTDNAVQPCERADTAPPQPGKSVASKTIQSITVKQHSNAVIVDNGQLAVTVDLKSGMASYSWNGKTIATGVYSKIGDQASSCYGAHSFSMSDVKPIKDDFGKGITLKIVNKQDGQPDLNQVYSFYAGVPYFLTRTEASSSTPVSANYFAPLVTNTGGGVDVRVGADGRVLSVPYDNDMWIRHQAVPINSSDTSYEVSAVYDNTSRRGLIVGSITHDTWKTGIRFSGGDEKLNSLEVYGGASSAKTHDSQPHGTVNGARLLSPTVFVGFYDDYRTGMEAYGKANAVIAPPLEFGKHVPEGVPVGWNSWAAYESRLTFQDVIDTSNFIKNSLQKQGLTNDGTTYVNMDSYWDNLSDAQLAEAVATIKRNKQKAGIYWGPFVYWGDNMDQPVEGSTTYKYGDILLRDADGKLLPKLDGAYAVDPTHPGAKQRMDYYLKKFKKLGFEYIKLDFLTHGALEGRHFDPKVQTGTQAYNQGMAYVDELVADQMFISASIAPLFPSQYAHSRRIATDTFGSISDTEFQLNALTYGWWQNGTIYHYTDPDHMALSRAGSLTEARSRVNSAVISGTVFLDSDDVHNQQAQEYMKTLLTNKSVLALAKKGEAFRPVEGNTGAKAADAFILKDKNAYYLAVFNFGKTPIGKTVDLARAGLNGTAIYTATDLWTNTASTASGQLTVQLEGMESKLILLEPTKKNGH</sequence>
<evidence type="ECO:0000256" key="2">
    <source>
        <dbReference type="ARBA" id="ARBA00022729"/>
    </source>
</evidence>
<dbReference type="GO" id="GO:0030246">
    <property type="term" value="F:carbohydrate binding"/>
    <property type="evidence" value="ECO:0007669"/>
    <property type="project" value="InterPro"/>
</dbReference>
<dbReference type="PROSITE" id="PS51175">
    <property type="entry name" value="CBM6"/>
    <property type="match status" value="3"/>
</dbReference>
<dbReference type="EMBL" id="QRDY01000005">
    <property type="protein sequence ID" value="RED61835.1"/>
    <property type="molecule type" value="Genomic_DNA"/>
</dbReference>
<keyword evidence="8" id="KW-1185">Reference proteome</keyword>
<keyword evidence="2 5" id="KW-0732">Signal</keyword>
<dbReference type="Pfam" id="PF17801">
    <property type="entry name" value="Melibiase_C"/>
    <property type="match status" value="1"/>
</dbReference>
<dbReference type="Gene3D" id="2.60.120.260">
    <property type="entry name" value="Galactose-binding domain-like"/>
    <property type="match status" value="3"/>
</dbReference>
<dbReference type="RefSeq" id="WP_181907373.1">
    <property type="nucleotide sequence ID" value="NZ_QRDY01000005.1"/>
</dbReference>
<dbReference type="InterPro" id="IPR013785">
    <property type="entry name" value="Aldolase_TIM"/>
</dbReference>
<keyword evidence="4" id="KW-0326">Glycosidase</keyword>
<dbReference type="InterPro" id="IPR017853">
    <property type="entry name" value="GH"/>
</dbReference>
<dbReference type="AlphaFoldDB" id="A0A3D9IJF2"/>
<evidence type="ECO:0000313" key="8">
    <source>
        <dbReference type="Proteomes" id="UP000256869"/>
    </source>
</evidence>
<dbReference type="PANTHER" id="PTHR11452:SF75">
    <property type="entry name" value="ALPHA-GALACTOSIDASE MEL1"/>
    <property type="match status" value="1"/>
</dbReference>
<evidence type="ECO:0000259" key="6">
    <source>
        <dbReference type="PROSITE" id="PS51175"/>
    </source>
</evidence>
<dbReference type="PANTHER" id="PTHR11452">
    <property type="entry name" value="ALPHA-GALACTOSIDASE/ALPHA-N-ACETYLGALACTOSAMINIDASE"/>
    <property type="match status" value="1"/>
</dbReference>
<dbReference type="CDD" id="cd04081">
    <property type="entry name" value="CBM35_galactosidase-like"/>
    <property type="match status" value="3"/>
</dbReference>
<dbReference type="GO" id="GO:0004553">
    <property type="term" value="F:hydrolase activity, hydrolyzing O-glycosyl compounds"/>
    <property type="evidence" value="ECO:0007669"/>
    <property type="project" value="InterPro"/>
</dbReference>
<proteinExistence type="inferred from homology"/>
<dbReference type="GO" id="GO:0005975">
    <property type="term" value="P:carbohydrate metabolic process"/>
    <property type="evidence" value="ECO:0007669"/>
    <property type="project" value="InterPro"/>
</dbReference>
<dbReference type="InterPro" id="IPR013780">
    <property type="entry name" value="Glyco_hydro_b"/>
</dbReference>
<dbReference type="SUPFAM" id="SSF49785">
    <property type="entry name" value="Galactose-binding domain-like"/>
    <property type="match status" value="3"/>
</dbReference>
<dbReference type="Pfam" id="PF03422">
    <property type="entry name" value="CBM_6"/>
    <property type="match status" value="3"/>
</dbReference>
<dbReference type="SUPFAM" id="SSF51445">
    <property type="entry name" value="(Trans)glycosidases"/>
    <property type="match status" value="1"/>
</dbReference>
<dbReference type="InterPro" id="IPR005084">
    <property type="entry name" value="CBM6"/>
</dbReference>
<feature type="chain" id="PRO_5038886183" evidence="5">
    <location>
        <begin position="24"/>
        <end position="1119"/>
    </location>
</feature>